<accession>A0A0A8HY21</accession>
<dbReference type="AlphaFoldDB" id="A0A0A8HY21"/>
<dbReference type="Proteomes" id="UP000031130">
    <property type="component" value="Chromosome"/>
</dbReference>
<protein>
    <recommendedName>
        <fullName evidence="3">Ferrochelatase</fullName>
    </recommendedName>
</protein>
<name>A0A0A8HY21_CAMLA</name>
<dbReference type="RefSeq" id="WP_039625993.1">
    <property type="nucleotide sequence ID" value="NZ_CP007775.1"/>
</dbReference>
<evidence type="ECO:0000313" key="2">
    <source>
        <dbReference type="Proteomes" id="UP000031130"/>
    </source>
</evidence>
<dbReference type="OrthoDB" id="5360244at2"/>
<proteinExistence type="predicted"/>
<gene>
    <name evidence="1" type="ORF">UPTC3659_0832</name>
</gene>
<dbReference type="EMBL" id="CP007775">
    <property type="protein sequence ID" value="AJD01680.1"/>
    <property type="molecule type" value="Genomic_DNA"/>
</dbReference>
<evidence type="ECO:0008006" key="3">
    <source>
        <dbReference type="Google" id="ProtNLM"/>
    </source>
</evidence>
<reference evidence="1 2" key="1">
    <citation type="journal article" date="2014" name="Genome Biol. Evol.">
        <title>Comparative Genomics of the Campylobacter lari Group.</title>
        <authorList>
            <person name="Miller W.G."/>
            <person name="Yee E."/>
            <person name="Chapman M.H."/>
            <person name="Smith T.P."/>
            <person name="Bono J.L."/>
            <person name="Huynh S."/>
            <person name="Parker C.T."/>
            <person name="Vandamme P."/>
            <person name="Luong K."/>
            <person name="Korlach J."/>
        </authorList>
    </citation>
    <scope>NUCLEOTIDE SEQUENCE [LARGE SCALE GENOMIC DNA]</scope>
    <source>
        <strain evidence="2">RM3659</strain>
    </source>
</reference>
<dbReference type="HOGENOM" id="CLU_054536_0_0_7"/>
<organism evidence="1 2">
    <name type="scientific">Campylobacter lari NCTC 11845</name>
    <dbReference type="NCBI Taxonomy" id="1388749"/>
    <lineage>
        <taxon>Bacteria</taxon>
        <taxon>Pseudomonadati</taxon>
        <taxon>Campylobacterota</taxon>
        <taxon>Epsilonproteobacteria</taxon>
        <taxon>Campylobacterales</taxon>
        <taxon>Campylobacteraceae</taxon>
        <taxon>Campylobacter</taxon>
    </lineage>
</organism>
<dbReference type="KEGG" id="cln:UPTC3659_0832"/>
<sequence length="313" mass="36877">MNISNFIDLINAQVLNYGATSSVYDFSIDLNKIKQAGVFFAKNQEQASYAVKLGVYVIVSEEKLKLEDKEVFYLQVDNIEEAIFRLFRFFCEEKSYEFLYCNNIELKFAKAFNFKILNSNILLDFDLLKNSKEKTFFCSSDENFILKLKSNFHTLKSCEYEILGCKSLFQTSVLCKNLYFKELKFAFFYVDIFASFIDFIEEQKLPFSFNDKKLELFKAYFLNSKNEICVFGGSSRVILLVENEEDFDFIAQKLQNIKDFKIALRNSLFCDFSYSHLKELKKITDFKYCLIKDNQEDFVSYFSPKKSENSLFD</sequence>
<evidence type="ECO:0000313" key="1">
    <source>
        <dbReference type="EMBL" id="AJD01680.1"/>
    </source>
</evidence>